<feature type="compositionally biased region" description="Basic residues" evidence="1">
    <location>
        <begin position="183"/>
        <end position="193"/>
    </location>
</feature>
<evidence type="ECO:0000256" key="1">
    <source>
        <dbReference type="SAM" id="MobiDB-lite"/>
    </source>
</evidence>
<comment type="caution">
    <text evidence="3">The sequence shown here is derived from an EMBL/GenBank/DDBJ whole genome shotgun (WGS) entry which is preliminary data.</text>
</comment>
<reference evidence="3" key="1">
    <citation type="submission" date="2021-03" db="EMBL/GenBank/DDBJ databases">
        <authorList>
            <person name="Tagirdzhanova G."/>
        </authorList>
    </citation>
    <scope>NUCLEOTIDE SEQUENCE</scope>
</reference>
<keyword evidence="2" id="KW-0812">Transmembrane</keyword>
<keyword evidence="2" id="KW-1133">Transmembrane helix</keyword>
<dbReference type="AlphaFoldDB" id="A0A8H3ENG1"/>
<feature type="transmembrane region" description="Helical" evidence="2">
    <location>
        <begin position="716"/>
        <end position="736"/>
    </location>
</feature>
<gene>
    <name evidence="3" type="ORF">ALECFALPRED_004889</name>
</gene>
<accession>A0A8H3ENG1</accession>
<evidence type="ECO:0000313" key="4">
    <source>
        <dbReference type="Proteomes" id="UP000664203"/>
    </source>
</evidence>
<name>A0A8H3ENG1_9LECA</name>
<evidence type="ECO:0000313" key="3">
    <source>
        <dbReference type="EMBL" id="CAF9908673.1"/>
    </source>
</evidence>
<feature type="region of interest" description="Disordered" evidence="1">
    <location>
        <begin position="183"/>
        <end position="216"/>
    </location>
</feature>
<keyword evidence="4" id="KW-1185">Reference proteome</keyword>
<keyword evidence="2" id="KW-0472">Membrane</keyword>
<protein>
    <submittedName>
        <fullName evidence="3">Uncharacterized protein</fullName>
    </submittedName>
</protein>
<proteinExistence type="predicted"/>
<sequence>MASVLRTPSPVEMPPEYDHETLLPCSTRSEDSVDCYPWVSRGRRLFPQRRPLIPSFASHDVTTILSLPPFDASPSRDHSPIDHQESDSNTSSPRSVDSVGTVRIHMSPTPDRSFPETDPTVGEDACVRRPYLARSLSRSCSVEPPIPPQNSTNKSLETSFSAPLYTFTPARGNLQWKSMAHFHRTGRRLRPRTPLKPQNGERTPYESQKNDDGFVPTVDTFIDNPPFRMVPCQWSQGSQSPELTAHPGVNPIEVHQGWGREDDTSVVTKDQSRSDVPALEIANWDCTVKLSTFATVTDNERLHVHHLALLSVIMPMEELYAEKVSLSFVVSNALRNGHKRSLGPGRSSLLFKEDVSQSVFFPREGAELVIVRDSWDLEKPLNLYFAFTYASPCHFVMVSLPTFRPKEGRSLSDVVFIAEPLPLLSMRAFLRDPQSSWRLCHHPVSQVTCYERIDQPQLCPADFQDDIQLRLLELDTVCFRALTEAALSSVIWKLDITVHELLGEQVECRLSFFLEVGAAAALVSLVPHGWVPRYLIADGHLATEKVGECWKNKEGHITIFKETHMAHGPIMMETYWQGPSNIDKVDGYSTDALLLPRIADRKVLGGRLTCRTDERVVLLNHLEERIRIYGSVDGTYALLPIMDAGYKILLEHVSEERPLISCSPVFIRPLFLPILEYTQLSEHTIFHSDAELKLNHERGWSHTANNAKGEAIAKHVLRALLLPLTILLLLVPGFLLSVEHIRNGNYYEEGTSWRDQDPFIKSRDGERPQAAIDVAGLDRLQPVAASEKYGNKVEKCEGWRDWIDVYVGGWKGCTM</sequence>
<feature type="compositionally biased region" description="Basic and acidic residues" evidence="1">
    <location>
        <begin position="74"/>
        <end position="86"/>
    </location>
</feature>
<dbReference type="OrthoDB" id="5390540at2759"/>
<feature type="region of interest" description="Disordered" evidence="1">
    <location>
        <begin position="67"/>
        <end position="122"/>
    </location>
</feature>
<evidence type="ECO:0000256" key="2">
    <source>
        <dbReference type="SAM" id="Phobius"/>
    </source>
</evidence>
<dbReference type="EMBL" id="CAJPDR010000030">
    <property type="protein sequence ID" value="CAF9908673.1"/>
    <property type="molecule type" value="Genomic_DNA"/>
</dbReference>
<dbReference type="Proteomes" id="UP000664203">
    <property type="component" value="Unassembled WGS sequence"/>
</dbReference>
<organism evidence="3 4">
    <name type="scientific">Alectoria fallacina</name>
    <dbReference type="NCBI Taxonomy" id="1903189"/>
    <lineage>
        <taxon>Eukaryota</taxon>
        <taxon>Fungi</taxon>
        <taxon>Dikarya</taxon>
        <taxon>Ascomycota</taxon>
        <taxon>Pezizomycotina</taxon>
        <taxon>Lecanoromycetes</taxon>
        <taxon>OSLEUM clade</taxon>
        <taxon>Lecanoromycetidae</taxon>
        <taxon>Lecanorales</taxon>
        <taxon>Lecanorineae</taxon>
        <taxon>Parmeliaceae</taxon>
        <taxon>Alectoria</taxon>
    </lineage>
</organism>